<dbReference type="Pfam" id="PF00528">
    <property type="entry name" value="BPD_transp_1"/>
    <property type="match status" value="1"/>
</dbReference>
<comment type="function">
    <text evidence="9">Part of the ABC transporter complex (TC 3.A.1.6.1) involved in sulfate/thiosulfate import.</text>
</comment>
<dbReference type="InParanoid" id="A0A4R2PWQ1"/>
<accession>A0A4R2PWQ1</accession>
<evidence type="ECO:0000256" key="3">
    <source>
        <dbReference type="ARBA" id="ARBA00022448"/>
    </source>
</evidence>
<keyword evidence="7 9" id="KW-0472">Membrane</keyword>
<feature type="transmembrane region" description="Helical" evidence="9">
    <location>
        <begin position="269"/>
        <end position="291"/>
    </location>
</feature>
<dbReference type="NCBIfam" id="TIGR00969">
    <property type="entry name" value="3a0106s02"/>
    <property type="match status" value="1"/>
</dbReference>
<evidence type="ECO:0000313" key="12">
    <source>
        <dbReference type="EMBL" id="TCP38581.1"/>
    </source>
</evidence>
<comment type="caution">
    <text evidence="9">Lacks conserved residue(s) required for the propagation of feature annotation.</text>
</comment>
<dbReference type="NCBIfam" id="TIGR02139">
    <property type="entry name" value="permease_CysT"/>
    <property type="match status" value="1"/>
</dbReference>
<proteinExistence type="inferred from homology"/>
<keyword evidence="4 9" id="KW-0812">Transmembrane</keyword>
<dbReference type="FunCoup" id="A0A4R2PWQ1">
    <property type="interactions" value="132"/>
</dbReference>
<dbReference type="Proteomes" id="UP000295399">
    <property type="component" value="Unassembled WGS sequence"/>
</dbReference>
<feature type="domain" description="ABC transmembrane type-1" evidence="11">
    <location>
        <begin position="82"/>
        <end position="285"/>
    </location>
</feature>
<organism evidence="12 13">
    <name type="scientific">Rhodothalassium salexigens DSM 2132</name>
    <dbReference type="NCBI Taxonomy" id="1188247"/>
    <lineage>
        <taxon>Bacteria</taxon>
        <taxon>Pseudomonadati</taxon>
        <taxon>Pseudomonadota</taxon>
        <taxon>Alphaproteobacteria</taxon>
        <taxon>Rhodothalassiales</taxon>
        <taxon>Rhodothalassiaceae</taxon>
        <taxon>Rhodothalassium</taxon>
    </lineage>
</organism>
<dbReference type="PROSITE" id="PS50928">
    <property type="entry name" value="ABC_TM1"/>
    <property type="match status" value="1"/>
</dbReference>
<dbReference type="RefSeq" id="WP_132707104.1">
    <property type="nucleotide sequence ID" value="NZ_JACIGF010000001.1"/>
</dbReference>
<dbReference type="GO" id="GO:0015419">
    <property type="term" value="F:ABC-type sulfate transporter activity"/>
    <property type="evidence" value="ECO:0007669"/>
    <property type="project" value="UniProtKB-UniRule"/>
</dbReference>
<feature type="transmembrane region" description="Helical" evidence="9">
    <location>
        <begin position="210"/>
        <end position="228"/>
    </location>
</feature>
<dbReference type="InterPro" id="IPR035906">
    <property type="entry name" value="MetI-like_sf"/>
</dbReference>
<keyword evidence="6 9" id="KW-0764">Sulfate transport</keyword>
<protein>
    <recommendedName>
        <fullName evidence="9">Sulfate transport system permease protein CysT</fullName>
    </recommendedName>
</protein>
<keyword evidence="5 9" id="KW-1133">Transmembrane helix</keyword>
<dbReference type="SUPFAM" id="SSF161098">
    <property type="entry name" value="MetI-like"/>
    <property type="match status" value="1"/>
</dbReference>
<dbReference type="InterPro" id="IPR000515">
    <property type="entry name" value="MetI-like"/>
</dbReference>
<dbReference type="AlphaFoldDB" id="A0A4R2PWQ1"/>
<dbReference type="PANTHER" id="PTHR30406">
    <property type="entry name" value="SULFATE TRANSPORT SYSTEM PERMEASE PROTEIN"/>
    <property type="match status" value="1"/>
</dbReference>
<feature type="transmembrane region" description="Helical" evidence="9">
    <location>
        <begin position="86"/>
        <end position="108"/>
    </location>
</feature>
<evidence type="ECO:0000256" key="7">
    <source>
        <dbReference type="ARBA" id="ARBA00023136"/>
    </source>
</evidence>
<keyword evidence="13" id="KW-1185">Reference proteome</keyword>
<comment type="subcellular location">
    <subcellularLocation>
        <location evidence="1">Cell membrane</location>
        <topology evidence="1">Multi-pass membrane protein</topology>
    </subcellularLocation>
</comment>
<dbReference type="OrthoDB" id="9804629at2"/>
<dbReference type="FunFam" id="1.10.3720.10:FF:000004">
    <property type="entry name" value="Sulfate transport system permease protein CysT"/>
    <property type="match status" value="1"/>
</dbReference>
<sequence>MTAPRTVTAAASPGPGPGPGPARRGWRAPSVIPGFGPTLGITLGYLGLVVLIPLAALVWRSTELGAAAFWDLARDPRTLAALRTSFGAALIAAGVNAVFGALVAWVLVRYRFAGRRLLDAVVDLPFALPTAVAGIALAALYGPQGWLGKPLAALGIQVAYAPAGIVVALVFVGLPFVVRTLQPVIAEIDREWEEAAASLGARRAQTVRRVIAPSLLPAWATGFALALARGVGEYGSVIFIAGNLPHVSEIAPLLIVIKLEEFNYPAATAVGVMMLSISFALLLVINLLQAWNRRRLTDAR</sequence>
<evidence type="ECO:0000256" key="2">
    <source>
        <dbReference type="ARBA" id="ARBA00011779"/>
    </source>
</evidence>
<evidence type="ECO:0000256" key="8">
    <source>
        <dbReference type="ARBA" id="ARBA00025323"/>
    </source>
</evidence>
<dbReference type="InterPro" id="IPR005667">
    <property type="entry name" value="Sulph_transpt2"/>
</dbReference>
<comment type="caution">
    <text evidence="12">The sequence shown here is derived from an EMBL/GenBank/DDBJ whole genome shotgun (WGS) entry which is preliminary data.</text>
</comment>
<evidence type="ECO:0000256" key="9">
    <source>
        <dbReference type="RuleBase" id="RU366001"/>
    </source>
</evidence>
<dbReference type="EMBL" id="SLXO01000001">
    <property type="protein sequence ID" value="TCP38581.1"/>
    <property type="molecule type" value="Genomic_DNA"/>
</dbReference>
<dbReference type="GO" id="GO:0005886">
    <property type="term" value="C:plasma membrane"/>
    <property type="evidence" value="ECO:0007669"/>
    <property type="project" value="UniProtKB-SubCell"/>
</dbReference>
<dbReference type="Gene3D" id="1.10.3720.10">
    <property type="entry name" value="MetI-like"/>
    <property type="match status" value="1"/>
</dbReference>
<gene>
    <name evidence="12" type="ORF">EV659_101488</name>
</gene>
<feature type="transmembrane region" description="Helical" evidence="9">
    <location>
        <begin position="31"/>
        <end position="59"/>
    </location>
</feature>
<comment type="function">
    <text evidence="8">Part of the ABC transporter complex CysAWTP (TC 3.A.1.6.1) involved in sulfate/thiosulfate import. Probably responsible for the translocation of the substrate across the membrane.</text>
</comment>
<evidence type="ECO:0000256" key="10">
    <source>
        <dbReference type="SAM" id="MobiDB-lite"/>
    </source>
</evidence>
<feature type="region of interest" description="Disordered" evidence="10">
    <location>
        <begin position="1"/>
        <end position="24"/>
    </location>
</feature>
<evidence type="ECO:0000259" key="11">
    <source>
        <dbReference type="PROSITE" id="PS50928"/>
    </source>
</evidence>
<comment type="similarity">
    <text evidence="9">Belongs to the binding-protein-dependent transport system permease family. CysTW subfamily.</text>
</comment>
<keyword evidence="3 9" id="KW-0813">Transport</keyword>
<evidence type="ECO:0000313" key="13">
    <source>
        <dbReference type="Proteomes" id="UP000295399"/>
    </source>
</evidence>
<dbReference type="InterPro" id="IPR011865">
    <property type="entry name" value="CysT_permease"/>
</dbReference>
<evidence type="ECO:0000256" key="1">
    <source>
        <dbReference type="ARBA" id="ARBA00004651"/>
    </source>
</evidence>
<dbReference type="PANTHER" id="PTHR30406:SF8">
    <property type="entry name" value="SULFATE TRANSPORT SYSTEM PERMEASE PROTEIN CYST"/>
    <property type="match status" value="1"/>
</dbReference>
<name>A0A4R2PWQ1_RHOSA</name>
<reference evidence="12 13" key="1">
    <citation type="submission" date="2019-03" db="EMBL/GenBank/DDBJ databases">
        <title>Genomic Encyclopedia of Type Strains, Phase IV (KMG-IV): sequencing the most valuable type-strain genomes for metagenomic binning, comparative biology and taxonomic classification.</title>
        <authorList>
            <person name="Goeker M."/>
        </authorList>
    </citation>
    <scope>NUCLEOTIDE SEQUENCE [LARGE SCALE GENOMIC DNA]</scope>
    <source>
        <strain evidence="12 13">DSM 2132</strain>
    </source>
</reference>
<evidence type="ECO:0000256" key="4">
    <source>
        <dbReference type="ARBA" id="ARBA00022692"/>
    </source>
</evidence>
<evidence type="ECO:0000256" key="5">
    <source>
        <dbReference type="ARBA" id="ARBA00022989"/>
    </source>
</evidence>
<evidence type="ECO:0000256" key="6">
    <source>
        <dbReference type="ARBA" id="ARBA00023032"/>
    </source>
</evidence>
<comment type="subunit">
    <text evidence="2">The complex is composed of two ATP-binding proteins (CysA), two transmembrane proteins (CysT and CysW) and a solute-binding protein (CysP).</text>
</comment>
<dbReference type="CDD" id="cd06261">
    <property type="entry name" value="TM_PBP2"/>
    <property type="match status" value="1"/>
</dbReference>
<feature type="transmembrane region" description="Helical" evidence="9">
    <location>
        <begin position="120"/>
        <end position="142"/>
    </location>
</feature>
<feature type="transmembrane region" description="Helical" evidence="9">
    <location>
        <begin position="154"/>
        <end position="178"/>
    </location>
</feature>